<dbReference type="GO" id="GO:0004497">
    <property type="term" value="F:monooxygenase activity"/>
    <property type="evidence" value="ECO:0007669"/>
    <property type="project" value="UniProtKB-KW"/>
</dbReference>
<dbReference type="Proteomes" id="UP000275401">
    <property type="component" value="Unassembled WGS sequence"/>
</dbReference>
<comment type="caution">
    <text evidence="2">The sequence shown here is derived from an EMBL/GenBank/DDBJ whole genome shotgun (WGS) entry which is preliminary data.</text>
</comment>
<name>A0A3M8WDQ1_9ACTN</name>
<evidence type="ECO:0000313" key="3">
    <source>
        <dbReference type="Proteomes" id="UP000275401"/>
    </source>
</evidence>
<dbReference type="RefSeq" id="WP_123100038.1">
    <property type="nucleotide sequence ID" value="NZ_RIBZ01000167.1"/>
</dbReference>
<protein>
    <submittedName>
        <fullName evidence="2">Antibiotic biosynthesis monooxygenase</fullName>
    </submittedName>
</protein>
<keyword evidence="2" id="KW-0560">Oxidoreductase</keyword>
<dbReference type="PANTHER" id="PTHR33336">
    <property type="entry name" value="QUINOL MONOOXYGENASE YGIN-RELATED"/>
    <property type="match status" value="1"/>
</dbReference>
<dbReference type="AlphaFoldDB" id="A0A3M8WDQ1"/>
<accession>A0A3M8WDQ1</accession>
<keyword evidence="2" id="KW-0503">Monooxygenase</keyword>
<dbReference type="Gene3D" id="3.30.70.100">
    <property type="match status" value="1"/>
</dbReference>
<organism evidence="2 3">
    <name type="scientific">Streptomyces botrytidirepellens</name>
    <dbReference type="NCBI Taxonomy" id="2486417"/>
    <lineage>
        <taxon>Bacteria</taxon>
        <taxon>Bacillati</taxon>
        <taxon>Actinomycetota</taxon>
        <taxon>Actinomycetes</taxon>
        <taxon>Kitasatosporales</taxon>
        <taxon>Streptomycetaceae</taxon>
        <taxon>Streptomyces</taxon>
    </lineage>
</organism>
<keyword evidence="3" id="KW-1185">Reference proteome</keyword>
<dbReference type="PANTHER" id="PTHR33336:SF15">
    <property type="entry name" value="ABM DOMAIN-CONTAINING PROTEIN"/>
    <property type="match status" value="1"/>
</dbReference>
<evidence type="ECO:0000259" key="1">
    <source>
        <dbReference type="PROSITE" id="PS51725"/>
    </source>
</evidence>
<feature type="domain" description="ABM" evidence="1">
    <location>
        <begin position="5"/>
        <end position="92"/>
    </location>
</feature>
<reference evidence="2 3" key="1">
    <citation type="submission" date="2018-11" db="EMBL/GenBank/DDBJ databases">
        <title>The Potential of Streptomyces as Biocontrol Agents against the Tomato grey mould, Botrytis cinerea (Gray mold) Frontiers in Microbiology.</title>
        <authorList>
            <person name="Li D."/>
        </authorList>
    </citation>
    <scope>NUCLEOTIDE SEQUENCE [LARGE SCALE GENOMIC DNA]</scope>
    <source>
        <strain evidence="2 3">NEAU-LD23</strain>
    </source>
</reference>
<dbReference type="SUPFAM" id="SSF54909">
    <property type="entry name" value="Dimeric alpha+beta barrel"/>
    <property type="match status" value="1"/>
</dbReference>
<dbReference type="PROSITE" id="PS51725">
    <property type="entry name" value="ABM"/>
    <property type="match status" value="1"/>
</dbReference>
<proteinExistence type="predicted"/>
<dbReference type="InterPro" id="IPR007138">
    <property type="entry name" value="ABM_dom"/>
</dbReference>
<dbReference type="EMBL" id="RIBZ01000167">
    <property type="protein sequence ID" value="RNG28216.1"/>
    <property type="molecule type" value="Genomic_DNA"/>
</dbReference>
<sequence>MEQAVVVTAVFTPLPGSRDTARAALRAALPDVHAEEGCLLYALHDAADGSLVLIEKWASREHLDAHASGEPVARLNRAIEGLLEDAPAVVTMTPLPSGDVSKGQL</sequence>
<gene>
    <name evidence="2" type="ORF">EEJ42_12610</name>
</gene>
<dbReference type="InterPro" id="IPR011008">
    <property type="entry name" value="Dimeric_a/b-barrel"/>
</dbReference>
<evidence type="ECO:0000313" key="2">
    <source>
        <dbReference type="EMBL" id="RNG28216.1"/>
    </source>
</evidence>
<dbReference type="InterPro" id="IPR050744">
    <property type="entry name" value="AI-2_Isomerase_LsrG"/>
</dbReference>
<dbReference type="Pfam" id="PF03992">
    <property type="entry name" value="ABM"/>
    <property type="match status" value="1"/>
</dbReference>